<name>A0ABU8CXC9_9GAMM</name>
<dbReference type="Proteomes" id="UP001387215">
    <property type="component" value="Unassembled WGS sequence"/>
</dbReference>
<evidence type="ECO:0000313" key="3">
    <source>
        <dbReference type="Proteomes" id="UP001387215"/>
    </source>
</evidence>
<keyword evidence="1" id="KW-0812">Transmembrane</keyword>
<proteinExistence type="predicted"/>
<reference evidence="2 3" key="1">
    <citation type="submission" date="2024-02" db="EMBL/GenBank/DDBJ databases">
        <title>Lysobacter Genome Sequencing and Mining.</title>
        <authorList>
            <person name="Bierman J."/>
            <person name="Walker M.C."/>
        </authorList>
    </citation>
    <scope>NUCLEOTIDE SEQUENCE [LARGE SCALE GENOMIC DNA]</scope>
    <source>
        <strain evidence="2 3">PB6250</strain>
    </source>
</reference>
<comment type="caution">
    <text evidence="2">The sequence shown here is derived from an EMBL/GenBank/DDBJ whole genome shotgun (WGS) entry which is preliminary data.</text>
</comment>
<organism evidence="2 3">
    <name type="scientific">Lysobacter firmicutimachus</name>
    <dbReference type="NCBI Taxonomy" id="1792846"/>
    <lineage>
        <taxon>Bacteria</taxon>
        <taxon>Pseudomonadati</taxon>
        <taxon>Pseudomonadota</taxon>
        <taxon>Gammaproteobacteria</taxon>
        <taxon>Lysobacterales</taxon>
        <taxon>Lysobacteraceae</taxon>
        <taxon>Lysobacter</taxon>
    </lineage>
</organism>
<keyword evidence="3" id="KW-1185">Reference proteome</keyword>
<keyword evidence="1" id="KW-1133">Transmembrane helix</keyword>
<feature type="transmembrane region" description="Helical" evidence="1">
    <location>
        <begin position="140"/>
        <end position="160"/>
    </location>
</feature>
<protein>
    <submittedName>
        <fullName evidence="2">Uncharacterized protein</fullName>
    </submittedName>
</protein>
<dbReference type="RefSeq" id="WP_336130751.1">
    <property type="nucleotide sequence ID" value="NZ_JBANDL010000002.1"/>
</dbReference>
<dbReference type="EMBL" id="JBANDL010000002">
    <property type="protein sequence ID" value="MEI2453432.1"/>
    <property type="molecule type" value="Genomic_DNA"/>
</dbReference>
<accession>A0ABU8CXC9</accession>
<keyword evidence="1" id="KW-0472">Membrane</keyword>
<evidence type="ECO:0000256" key="1">
    <source>
        <dbReference type="SAM" id="Phobius"/>
    </source>
</evidence>
<gene>
    <name evidence="2" type="ORF">V2J18_01935</name>
</gene>
<evidence type="ECO:0000313" key="2">
    <source>
        <dbReference type="EMBL" id="MEI2453432.1"/>
    </source>
</evidence>
<sequence length="175" mass="19538">MNPDDYLRRADGYIDELRGILSRFVKGRDSLLAADDDEPRIQQITLELRDLFHDAMGQNDYSKMVIDAYNHGVANLYDSPSYSSVERIISIASAARNRVENNPELLGNAQPGAATPVPAPLAVPDKVTLRWLFNHVPYSFWFWLGSLMLGAFALGAAAVYKLQLVQQWLGVSCTH</sequence>